<feature type="transmembrane region" description="Helical" evidence="1">
    <location>
        <begin position="62"/>
        <end position="83"/>
    </location>
</feature>
<evidence type="ECO:0000256" key="1">
    <source>
        <dbReference type="SAM" id="Phobius"/>
    </source>
</evidence>
<dbReference type="CTD" id="9819088"/>
<proteinExistence type="predicted"/>
<organism evidence="2 3">
    <name type="scientific">Caenorhabditis remanei</name>
    <name type="common">Caenorhabditis vulgaris</name>
    <dbReference type="NCBI Taxonomy" id="31234"/>
    <lineage>
        <taxon>Eukaryota</taxon>
        <taxon>Metazoa</taxon>
        <taxon>Ecdysozoa</taxon>
        <taxon>Nematoda</taxon>
        <taxon>Chromadorea</taxon>
        <taxon>Rhabditida</taxon>
        <taxon>Rhabditina</taxon>
        <taxon>Rhabditomorpha</taxon>
        <taxon>Rhabditoidea</taxon>
        <taxon>Rhabditidae</taxon>
        <taxon>Peloderinae</taxon>
        <taxon>Caenorhabditis</taxon>
    </lineage>
</organism>
<dbReference type="AlphaFoldDB" id="A0A6A5HIK3"/>
<keyword evidence="1" id="KW-0812">Transmembrane</keyword>
<keyword evidence="1" id="KW-1133">Transmembrane helix</keyword>
<evidence type="ECO:0000313" key="2">
    <source>
        <dbReference type="EMBL" id="KAF1767229.1"/>
    </source>
</evidence>
<feature type="transmembrane region" description="Helical" evidence="1">
    <location>
        <begin position="116"/>
        <end position="136"/>
    </location>
</feature>
<comment type="caution">
    <text evidence="2">The sequence shown here is derived from an EMBL/GenBank/DDBJ whole genome shotgun (WGS) entry which is preliminary data.</text>
</comment>
<name>A0A6A5HIK3_CAERE</name>
<evidence type="ECO:0000313" key="3">
    <source>
        <dbReference type="Proteomes" id="UP000483820"/>
    </source>
</evidence>
<protein>
    <submittedName>
        <fullName evidence="2">Uncharacterized protein</fullName>
    </submittedName>
</protein>
<dbReference type="GeneID" id="9819088"/>
<dbReference type="RefSeq" id="XP_003101717.2">
    <property type="nucleotide sequence ID" value="XM_003101669.2"/>
</dbReference>
<sequence>MWEFLTWFYLILQPTPGGFDVYYALVAVLGFAHFHALDNFYNKDLPYVEQLRAASPSTYDGYLAGLVFIGLPIEPIVSLYIIINYLVAFCEFLFDDHHKTASVGILLYSIFTGKSFGWRTTMVIMATGFGISPMISTHHTSYSYDDETTMKFVLATSVQFIFFLLYLWKNVKIYPHHVIASLHFLSRIFGKWKQAVWDAPFSYICKHFGWEHDLEKFKLEKAGHREKTLQFFHLFSHPDETKKAPTTALELISKEVSSGNKISIFACSFAGIEVTTKGESIISAGSPEFNLFHFLKRQRLGSKNLREKLINSQFREALNICKEKGQVTVEDGVVKYGNFNWDNDTVKIRLQNIKRNILPTETKHLIELHDRNLISAQITVKGKFIRKDNIQAYFTYIIPKDE</sequence>
<dbReference type="Proteomes" id="UP000483820">
    <property type="component" value="Chromosome II"/>
</dbReference>
<reference evidence="2 3" key="1">
    <citation type="submission" date="2019-12" db="EMBL/GenBank/DDBJ databases">
        <title>Chromosome-level assembly of the Caenorhabditis remanei genome.</title>
        <authorList>
            <person name="Teterina A.A."/>
            <person name="Willis J.H."/>
            <person name="Phillips P.C."/>
        </authorList>
    </citation>
    <scope>NUCLEOTIDE SEQUENCE [LARGE SCALE GENOMIC DNA]</scope>
    <source>
        <strain evidence="2 3">PX506</strain>
        <tissue evidence="2">Whole organism</tissue>
    </source>
</reference>
<dbReference type="KEGG" id="crq:GCK72_007188"/>
<accession>A0A6A5HIK3</accession>
<dbReference type="EMBL" id="WUAV01000002">
    <property type="protein sequence ID" value="KAF1767229.1"/>
    <property type="molecule type" value="Genomic_DNA"/>
</dbReference>
<gene>
    <name evidence="2" type="ORF">GCK72_007188</name>
</gene>
<keyword evidence="1" id="KW-0472">Membrane</keyword>
<feature type="transmembrane region" description="Helical" evidence="1">
    <location>
        <begin position="148"/>
        <end position="168"/>
    </location>
</feature>